<evidence type="ECO:0000256" key="3">
    <source>
        <dbReference type="ARBA" id="ARBA00022723"/>
    </source>
</evidence>
<dbReference type="AlphaFoldDB" id="A0A3E2HBG5"/>
<feature type="transmembrane region" description="Helical" evidence="6">
    <location>
        <begin position="81"/>
        <end position="102"/>
    </location>
</feature>
<dbReference type="PANTHER" id="PTHR24305:SF78">
    <property type="entry name" value="P450, PUTATIVE (EUROFUNG)-RELATED"/>
    <property type="match status" value="1"/>
</dbReference>
<dbReference type="SUPFAM" id="SSF48264">
    <property type="entry name" value="Cytochrome P450"/>
    <property type="match status" value="1"/>
</dbReference>
<keyword evidence="5" id="KW-0349">Heme</keyword>
<dbReference type="EMBL" id="NCSJ02000092">
    <property type="protein sequence ID" value="RFU30754.1"/>
    <property type="molecule type" value="Genomic_DNA"/>
</dbReference>
<dbReference type="OrthoDB" id="6692864at2759"/>
<organism evidence="7 8">
    <name type="scientific">Scytalidium lignicola</name>
    <name type="common">Hyphomycete</name>
    <dbReference type="NCBI Taxonomy" id="5539"/>
    <lineage>
        <taxon>Eukaryota</taxon>
        <taxon>Fungi</taxon>
        <taxon>Dikarya</taxon>
        <taxon>Ascomycota</taxon>
        <taxon>Pezizomycotina</taxon>
        <taxon>Leotiomycetes</taxon>
        <taxon>Leotiomycetes incertae sedis</taxon>
        <taxon>Scytalidium</taxon>
    </lineage>
</organism>
<reference evidence="7 8" key="1">
    <citation type="submission" date="2018-05" db="EMBL/GenBank/DDBJ databases">
        <title>Draft genome sequence of Scytalidium lignicola DSM 105466, a ubiquitous saprotrophic fungus.</title>
        <authorList>
            <person name="Buettner E."/>
            <person name="Gebauer A.M."/>
            <person name="Hofrichter M."/>
            <person name="Liers C."/>
            <person name="Kellner H."/>
        </authorList>
    </citation>
    <scope>NUCLEOTIDE SEQUENCE [LARGE SCALE GENOMIC DNA]</scope>
    <source>
        <strain evidence="7 8">DSM 105466</strain>
    </source>
</reference>
<keyword evidence="6" id="KW-1133">Transmembrane helix</keyword>
<protein>
    <submittedName>
        <fullName evidence="7">Uncharacterized protein</fullName>
    </submittedName>
</protein>
<feature type="binding site" description="axial binding residue" evidence="5">
    <location>
        <position position="511"/>
    </location>
    <ligand>
        <name>heme</name>
        <dbReference type="ChEBI" id="CHEBI:30413"/>
    </ligand>
    <ligandPart>
        <name>Fe</name>
        <dbReference type="ChEBI" id="CHEBI:18248"/>
    </ligandPart>
</feature>
<dbReference type="PANTHER" id="PTHR24305">
    <property type="entry name" value="CYTOCHROME P450"/>
    <property type="match status" value="1"/>
</dbReference>
<feature type="non-terminal residue" evidence="7">
    <location>
        <position position="1"/>
    </location>
</feature>
<name>A0A3E2HBG5_SCYLI</name>
<accession>A0A3E2HBG5</accession>
<keyword evidence="4 5" id="KW-0408">Iron</keyword>
<dbReference type="CDD" id="cd11061">
    <property type="entry name" value="CYP67-like"/>
    <property type="match status" value="1"/>
</dbReference>
<dbReference type="InterPro" id="IPR002403">
    <property type="entry name" value="Cyt_P450_E_grp-IV"/>
</dbReference>
<dbReference type="GO" id="GO:0004497">
    <property type="term" value="F:monooxygenase activity"/>
    <property type="evidence" value="ECO:0007669"/>
    <property type="project" value="InterPro"/>
</dbReference>
<comment type="similarity">
    <text evidence="2">Belongs to the cytochrome P450 family.</text>
</comment>
<dbReference type="PRINTS" id="PR00465">
    <property type="entry name" value="EP450IV"/>
</dbReference>
<dbReference type="Pfam" id="PF00067">
    <property type="entry name" value="p450"/>
    <property type="match status" value="1"/>
</dbReference>
<dbReference type="GO" id="GO:0020037">
    <property type="term" value="F:heme binding"/>
    <property type="evidence" value="ECO:0007669"/>
    <property type="project" value="InterPro"/>
</dbReference>
<dbReference type="STRING" id="5539.A0A3E2HBG5"/>
<comment type="cofactor">
    <cofactor evidence="1 5">
        <name>heme</name>
        <dbReference type="ChEBI" id="CHEBI:30413"/>
    </cofactor>
</comment>
<keyword evidence="3 5" id="KW-0479">Metal-binding</keyword>
<dbReference type="PRINTS" id="PR00385">
    <property type="entry name" value="P450"/>
</dbReference>
<evidence type="ECO:0000256" key="6">
    <source>
        <dbReference type="SAM" id="Phobius"/>
    </source>
</evidence>
<evidence type="ECO:0000256" key="1">
    <source>
        <dbReference type="ARBA" id="ARBA00001971"/>
    </source>
</evidence>
<feature type="transmembrane region" description="Helical" evidence="6">
    <location>
        <begin position="46"/>
        <end position="69"/>
    </location>
</feature>
<sequence>MSALSSISLQNLQSVLKADLITSIVSAAGFGVLFHHSILRNVEVDIYMYSFLALFLSATVGLGFAYLSIKSFMIVQALVRTASVVTAFYTSIVFSIGIYRLLFHRLRSFPGPLGAKLTRFYSVRKASKNVQYYKEVAKMHEKYGDFVRTGPREICIVRKSAIPLIYGPQSECLKSTWYSQVSSDCTQCSIHMTRDFDDHRRRRKAWDRGFAIKALNTYEPRIKNKIEVFIKQLASHASSSKPFDGTAWSMFLSFDVMGEVGFGKDFGCLESGTEHAAIKGVHDHMEVLGILSHVPWLLNILGCIPGATAGYTGFFSWCAAEIKSKQKQWDSEQYPQDLVSWLLKAFTEKDVSASPSEAALHEDSRVVIIAGSETTATTFASIIYFLCRYPAVLRKLQTYLDAAMPNGERDWSYEKIKAVTYLDDIINETLRLKPALLTGGYRVTPAKGIKVDEIYIPGNTNVFVPVQLIQTDARYYHDPLEFIPERFGERKEEMQMEGAPYFPFSLGAYSCPGKNLAFMTLRIALSRAAQQFNLAFAPGETGNRFDEDALDTFTTTLPPVMVRVTKRV</sequence>
<feature type="transmembrane region" description="Helical" evidence="6">
    <location>
        <begin position="20"/>
        <end position="39"/>
    </location>
</feature>
<evidence type="ECO:0000256" key="4">
    <source>
        <dbReference type="ARBA" id="ARBA00023004"/>
    </source>
</evidence>
<keyword evidence="8" id="KW-1185">Reference proteome</keyword>
<evidence type="ECO:0000256" key="5">
    <source>
        <dbReference type="PIRSR" id="PIRSR602403-1"/>
    </source>
</evidence>
<comment type="caution">
    <text evidence="7">The sequence shown here is derived from an EMBL/GenBank/DDBJ whole genome shotgun (WGS) entry which is preliminary data.</text>
</comment>
<dbReference type="OMA" id="WSYEKVK"/>
<gene>
    <name evidence="7" type="ORF">B7463_g5576</name>
</gene>
<dbReference type="Gene3D" id="1.10.630.10">
    <property type="entry name" value="Cytochrome P450"/>
    <property type="match status" value="1"/>
</dbReference>
<keyword evidence="6" id="KW-0472">Membrane</keyword>
<dbReference type="GO" id="GO:0005506">
    <property type="term" value="F:iron ion binding"/>
    <property type="evidence" value="ECO:0007669"/>
    <property type="project" value="InterPro"/>
</dbReference>
<dbReference type="FunFam" id="1.10.630.10:FF:000129">
    <property type="entry name" value="Benzoate 4-monooxygenase cytochrome P450"/>
    <property type="match status" value="1"/>
</dbReference>
<dbReference type="InterPro" id="IPR001128">
    <property type="entry name" value="Cyt_P450"/>
</dbReference>
<dbReference type="InterPro" id="IPR036396">
    <property type="entry name" value="Cyt_P450_sf"/>
</dbReference>
<keyword evidence="6" id="KW-0812">Transmembrane</keyword>
<dbReference type="InterPro" id="IPR050121">
    <property type="entry name" value="Cytochrome_P450_monoxygenase"/>
</dbReference>
<proteinExistence type="inferred from homology"/>
<dbReference type="Proteomes" id="UP000258309">
    <property type="component" value="Unassembled WGS sequence"/>
</dbReference>
<dbReference type="GO" id="GO:0016705">
    <property type="term" value="F:oxidoreductase activity, acting on paired donors, with incorporation or reduction of molecular oxygen"/>
    <property type="evidence" value="ECO:0007669"/>
    <property type="project" value="InterPro"/>
</dbReference>
<evidence type="ECO:0000256" key="2">
    <source>
        <dbReference type="ARBA" id="ARBA00010617"/>
    </source>
</evidence>
<evidence type="ECO:0000313" key="7">
    <source>
        <dbReference type="EMBL" id="RFU30754.1"/>
    </source>
</evidence>
<feature type="non-terminal residue" evidence="7">
    <location>
        <position position="568"/>
    </location>
</feature>
<evidence type="ECO:0000313" key="8">
    <source>
        <dbReference type="Proteomes" id="UP000258309"/>
    </source>
</evidence>